<reference evidence="1 2" key="1">
    <citation type="journal article" date="2012" name="J. Bacteriol.">
        <title>Draft genome sequence of Methanobacterium formicicum DSM 3637, an archaebacterium isolated from the methane producer amoeba Pelomyxa palustris.</title>
        <authorList>
            <person name="Gutierrez G."/>
        </authorList>
    </citation>
    <scope>NUCLEOTIDE SEQUENCE [LARGE SCALE GENOMIC DNA]</scope>
    <source>
        <strain evidence="2">DSM 3637 / PP1</strain>
    </source>
</reference>
<evidence type="ECO:0000313" key="1">
    <source>
        <dbReference type="EMBL" id="EKF86848.1"/>
    </source>
</evidence>
<protein>
    <submittedName>
        <fullName evidence="1">Uncharacterized protein</fullName>
    </submittedName>
</protein>
<dbReference type="Proteomes" id="UP000007360">
    <property type="component" value="Unassembled WGS sequence"/>
</dbReference>
<organism evidence="1 2">
    <name type="scientific">Methanobacterium formicicum (strain DSM 3637 / PP1)</name>
    <dbReference type="NCBI Taxonomy" id="1204725"/>
    <lineage>
        <taxon>Archaea</taxon>
        <taxon>Methanobacteriati</taxon>
        <taxon>Methanobacteriota</taxon>
        <taxon>Methanomada group</taxon>
        <taxon>Methanobacteria</taxon>
        <taxon>Methanobacteriales</taxon>
        <taxon>Methanobacteriaceae</taxon>
        <taxon>Methanobacterium</taxon>
    </lineage>
</organism>
<dbReference type="RefSeq" id="WP_004029420.1">
    <property type="nucleotide sequence ID" value="NZ_AMPO01000001.1"/>
</dbReference>
<accession>K2R2W7</accession>
<gene>
    <name evidence="1" type="ORF">A994_01140</name>
</gene>
<dbReference type="PATRIC" id="fig|1204725.3.peg.226"/>
<keyword evidence="2" id="KW-1185">Reference proteome</keyword>
<dbReference type="EMBL" id="AMPO01000001">
    <property type="protein sequence ID" value="EKF86848.1"/>
    <property type="molecule type" value="Genomic_DNA"/>
</dbReference>
<sequence>MVTQIYSKEEIQTRRDIIMSFMARGVVSPAKILQIEGIPSLYEKYKKPYHEVVRDITAIKKALTKRAEIERIRDEATLLYIIELEEGIRQLWEKLEELEGTSLVNAFKTLSDLYTKKAIASGVTMETLTLKHSGKIENEHNGNVNVTNLITDPDFITAKREAMDNYYYKKREKQGN</sequence>
<evidence type="ECO:0000313" key="2">
    <source>
        <dbReference type="Proteomes" id="UP000007360"/>
    </source>
</evidence>
<proteinExistence type="predicted"/>
<name>K2R2W7_METFP</name>
<dbReference type="AlphaFoldDB" id="K2R2W7"/>
<comment type="caution">
    <text evidence="1">The sequence shown here is derived from an EMBL/GenBank/DDBJ whole genome shotgun (WGS) entry which is preliminary data.</text>
</comment>